<dbReference type="InterPro" id="IPR005000">
    <property type="entry name" value="Aldolase/citrate-lyase_domain"/>
</dbReference>
<reference evidence="7" key="2">
    <citation type="submission" date="2021-04" db="EMBL/GenBank/DDBJ databases">
        <authorList>
            <person name="Gilroy R."/>
        </authorList>
    </citation>
    <scope>NUCLEOTIDE SEQUENCE</scope>
    <source>
        <strain evidence="7">CHK198-12963</strain>
    </source>
</reference>
<reference evidence="7" key="1">
    <citation type="journal article" date="2021" name="PeerJ">
        <title>Extensive microbial diversity within the chicken gut microbiome revealed by metagenomics and culture.</title>
        <authorList>
            <person name="Gilroy R."/>
            <person name="Ravi A."/>
            <person name="Getino M."/>
            <person name="Pursley I."/>
            <person name="Horton D.L."/>
            <person name="Alikhan N.F."/>
            <person name="Baker D."/>
            <person name="Gharbi K."/>
            <person name="Hall N."/>
            <person name="Watson M."/>
            <person name="Adriaenssens E.M."/>
            <person name="Foster-Nyarko E."/>
            <person name="Jarju S."/>
            <person name="Secka A."/>
            <person name="Antonio M."/>
            <person name="Oren A."/>
            <person name="Chaudhuri R.R."/>
            <person name="La Ragione R."/>
            <person name="Hildebrand F."/>
            <person name="Pallen M.J."/>
        </authorList>
    </citation>
    <scope>NUCLEOTIDE SEQUENCE</scope>
    <source>
        <strain evidence="7">CHK198-12963</strain>
    </source>
</reference>
<feature type="domain" description="HpcH/HpaI aldolase/citrate lyase" evidence="6">
    <location>
        <begin position="3"/>
        <end position="222"/>
    </location>
</feature>
<dbReference type="Gene3D" id="3.20.20.60">
    <property type="entry name" value="Phosphoenolpyruvate-binding domains"/>
    <property type="match status" value="1"/>
</dbReference>
<evidence type="ECO:0000256" key="3">
    <source>
        <dbReference type="ARBA" id="ARBA00022842"/>
    </source>
</evidence>
<sequence>MRRTMLFLPGNSPNMIVNGGFLGSDRIILDLEDAVSPDQKDAARELTAETLSCMKFPGCQVIVRMNGMDTPYWREDLERILPGRPDFLMPPKVGDGEEIKELERMMGEMEEKHGIKKGSIGLIPLIETARGVENSYRIACSSGRIEGLFLGAEDLTSDLRCARTKKGDEIAYARSRILYAARAAGVEAYDSPFTDVEDMEGLRRDTELAKSLGFSGKAAVNPRQVKCINEVFSPTQQEIDYARDVVAAAEAAAAEGKGVISLRGKMIDAPILHRAKTVLQMARALGMKEGEET</sequence>
<dbReference type="GO" id="GO:0000287">
    <property type="term" value="F:magnesium ion binding"/>
    <property type="evidence" value="ECO:0007669"/>
    <property type="project" value="TreeGrafter"/>
</dbReference>
<evidence type="ECO:0000313" key="7">
    <source>
        <dbReference type="EMBL" id="HJC66963.1"/>
    </source>
</evidence>
<keyword evidence="7" id="KW-0456">Lyase</keyword>
<organism evidence="7 8">
    <name type="scientific">Candidatus Enterocloster excrementigallinarum</name>
    <dbReference type="NCBI Taxonomy" id="2838558"/>
    <lineage>
        <taxon>Bacteria</taxon>
        <taxon>Bacillati</taxon>
        <taxon>Bacillota</taxon>
        <taxon>Clostridia</taxon>
        <taxon>Lachnospirales</taxon>
        <taxon>Lachnospiraceae</taxon>
        <taxon>Enterocloster</taxon>
    </lineage>
</organism>
<dbReference type="PANTHER" id="PTHR32308:SF10">
    <property type="entry name" value="CITRATE LYASE SUBUNIT BETA"/>
    <property type="match status" value="1"/>
</dbReference>
<evidence type="ECO:0000256" key="5">
    <source>
        <dbReference type="PIRSR" id="PIRSR015582-2"/>
    </source>
</evidence>
<dbReference type="InterPro" id="IPR040442">
    <property type="entry name" value="Pyrv_kinase-like_dom_sf"/>
</dbReference>
<feature type="binding site" evidence="5">
    <location>
        <position position="154"/>
    </location>
    <ligand>
        <name>Mg(2+)</name>
        <dbReference type="ChEBI" id="CHEBI:18420"/>
    </ligand>
</feature>
<dbReference type="AlphaFoldDB" id="A0A9D2PTH5"/>
<dbReference type="InterPro" id="IPR011206">
    <property type="entry name" value="Citrate_lyase_beta/mcl1/mcl2"/>
</dbReference>
<dbReference type="Pfam" id="PF03328">
    <property type="entry name" value="HpcH_HpaI"/>
    <property type="match status" value="1"/>
</dbReference>
<evidence type="ECO:0000259" key="6">
    <source>
        <dbReference type="Pfam" id="PF03328"/>
    </source>
</evidence>
<evidence type="ECO:0000256" key="1">
    <source>
        <dbReference type="ARBA" id="ARBA00001946"/>
    </source>
</evidence>
<dbReference type="GO" id="GO:0016829">
    <property type="term" value="F:lyase activity"/>
    <property type="evidence" value="ECO:0007669"/>
    <property type="project" value="UniProtKB-KW"/>
</dbReference>
<gene>
    <name evidence="7" type="ORF">H9931_09665</name>
</gene>
<evidence type="ECO:0000256" key="2">
    <source>
        <dbReference type="ARBA" id="ARBA00022723"/>
    </source>
</evidence>
<dbReference type="PANTHER" id="PTHR32308">
    <property type="entry name" value="LYASE BETA SUBUNIT, PUTATIVE (AFU_ORTHOLOGUE AFUA_4G13030)-RELATED"/>
    <property type="match status" value="1"/>
</dbReference>
<proteinExistence type="predicted"/>
<dbReference type="GO" id="GO:0006107">
    <property type="term" value="P:oxaloacetate metabolic process"/>
    <property type="evidence" value="ECO:0007669"/>
    <property type="project" value="TreeGrafter"/>
</dbReference>
<name>A0A9D2PTH5_9FIRM</name>
<comment type="caution">
    <text evidence="7">The sequence shown here is derived from an EMBL/GenBank/DDBJ whole genome shotgun (WGS) entry which is preliminary data.</text>
</comment>
<dbReference type="SUPFAM" id="SSF51621">
    <property type="entry name" value="Phosphoenolpyruvate/pyruvate domain"/>
    <property type="match status" value="1"/>
</dbReference>
<feature type="binding site" evidence="4">
    <location>
        <position position="64"/>
    </location>
    <ligand>
        <name>substrate</name>
    </ligand>
</feature>
<dbReference type="PIRSF" id="PIRSF015582">
    <property type="entry name" value="Cit_lyase_B"/>
    <property type="match status" value="1"/>
</dbReference>
<dbReference type="EMBL" id="DWWB01000053">
    <property type="protein sequence ID" value="HJC66963.1"/>
    <property type="molecule type" value="Genomic_DNA"/>
</dbReference>
<dbReference type="InterPro" id="IPR015813">
    <property type="entry name" value="Pyrv/PenolPyrv_kinase-like_dom"/>
</dbReference>
<keyword evidence="3 5" id="KW-0460">Magnesium</keyword>
<evidence type="ECO:0000256" key="4">
    <source>
        <dbReference type="PIRSR" id="PIRSR015582-1"/>
    </source>
</evidence>
<accession>A0A9D2PTH5</accession>
<comment type="cofactor">
    <cofactor evidence="1">
        <name>Mg(2+)</name>
        <dbReference type="ChEBI" id="CHEBI:18420"/>
    </cofactor>
</comment>
<evidence type="ECO:0000313" key="8">
    <source>
        <dbReference type="Proteomes" id="UP000823863"/>
    </source>
</evidence>
<feature type="binding site" evidence="5">
    <location>
        <position position="127"/>
    </location>
    <ligand>
        <name>Mg(2+)</name>
        <dbReference type="ChEBI" id="CHEBI:18420"/>
    </ligand>
</feature>
<protein>
    <submittedName>
        <fullName evidence="7">CoA ester lyase</fullName>
    </submittedName>
</protein>
<keyword evidence="2 5" id="KW-0479">Metal-binding</keyword>
<feature type="binding site" evidence="4">
    <location>
        <position position="127"/>
    </location>
    <ligand>
        <name>substrate</name>
    </ligand>
</feature>
<dbReference type="Proteomes" id="UP000823863">
    <property type="component" value="Unassembled WGS sequence"/>
</dbReference>